<comment type="similarity">
    <text evidence="2 10">Belongs to the class-I aminoacyl-tRNA synthetase family.</text>
</comment>
<evidence type="ECO:0000256" key="3">
    <source>
        <dbReference type="ARBA" id="ARBA00022490"/>
    </source>
</evidence>
<comment type="subcellular location">
    <subcellularLocation>
        <location evidence="1 10">Cytoplasm</location>
    </subcellularLocation>
</comment>
<feature type="short sequence motif" description="'HIGH' region" evidence="10">
    <location>
        <begin position="64"/>
        <end position="72"/>
    </location>
</feature>
<dbReference type="EMBL" id="VIGX01000002">
    <property type="protein sequence ID" value="TWS30271.1"/>
    <property type="molecule type" value="Genomic_DNA"/>
</dbReference>
<dbReference type="Gene3D" id="3.40.50.620">
    <property type="entry name" value="HUPs"/>
    <property type="match status" value="2"/>
</dbReference>
<dbReference type="SUPFAM" id="SSF48163">
    <property type="entry name" value="An anticodon-binding domain of class I aminoacyl-tRNA synthetases"/>
    <property type="match status" value="1"/>
</dbReference>
<comment type="catalytic activity">
    <reaction evidence="9 10">
        <text>tRNA(Lys) + L-lysine + ATP = L-lysyl-tRNA(Lys) + AMP + diphosphate</text>
        <dbReference type="Rhea" id="RHEA:20792"/>
        <dbReference type="Rhea" id="RHEA-COMP:9696"/>
        <dbReference type="Rhea" id="RHEA-COMP:9697"/>
        <dbReference type="ChEBI" id="CHEBI:30616"/>
        <dbReference type="ChEBI" id="CHEBI:32551"/>
        <dbReference type="ChEBI" id="CHEBI:33019"/>
        <dbReference type="ChEBI" id="CHEBI:78442"/>
        <dbReference type="ChEBI" id="CHEBI:78529"/>
        <dbReference type="ChEBI" id="CHEBI:456215"/>
        <dbReference type="EC" id="6.1.1.6"/>
    </reaction>
</comment>
<name>A0A5C5S7F0_9ACTN</name>
<evidence type="ECO:0000256" key="9">
    <source>
        <dbReference type="ARBA" id="ARBA00048573"/>
    </source>
</evidence>
<comment type="caution">
    <text evidence="12">The sequence shown here is derived from an EMBL/GenBank/DDBJ whole genome shotgun (WGS) entry which is preliminary data.</text>
</comment>
<keyword evidence="4 10" id="KW-0436">Ligase</keyword>
<evidence type="ECO:0000256" key="11">
    <source>
        <dbReference type="SAM" id="MobiDB-lite"/>
    </source>
</evidence>
<keyword evidence="3 10" id="KW-0963">Cytoplasm</keyword>
<dbReference type="HAMAP" id="MF_00177">
    <property type="entry name" value="Lys_tRNA_synth_class1"/>
    <property type="match status" value="1"/>
</dbReference>
<dbReference type="GO" id="GO:0005524">
    <property type="term" value="F:ATP binding"/>
    <property type="evidence" value="ECO:0007669"/>
    <property type="project" value="UniProtKB-UniRule"/>
</dbReference>
<proteinExistence type="inferred from homology"/>
<evidence type="ECO:0000313" key="12">
    <source>
        <dbReference type="EMBL" id="TWS30271.1"/>
    </source>
</evidence>
<feature type="region of interest" description="Disordered" evidence="11">
    <location>
        <begin position="198"/>
        <end position="231"/>
    </location>
</feature>
<evidence type="ECO:0000256" key="7">
    <source>
        <dbReference type="ARBA" id="ARBA00022917"/>
    </source>
</evidence>
<dbReference type="OrthoDB" id="9803151at2"/>
<evidence type="ECO:0000256" key="5">
    <source>
        <dbReference type="ARBA" id="ARBA00022741"/>
    </source>
</evidence>
<dbReference type="Pfam" id="PF01921">
    <property type="entry name" value="tRNA-synt_1f"/>
    <property type="match status" value="1"/>
</dbReference>
<accession>A0A5C5S7F0</accession>
<dbReference type="AlphaFoldDB" id="A0A5C5S7F0"/>
<feature type="region of interest" description="Disordered" evidence="11">
    <location>
        <begin position="1"/>
        <end position="27"/>
    </location>
</feature>
<keyword evidence="6 10" id="KW-0067">ATP-binding</keyword>
<evidence type="ECO:0000256" key="4">
    <source>
        <dbReference type="ARBA" id="ARBA00022598"/>
    </source>
</evidence>
<dbReference type="PROSITE" id="PS00178">
    <property type="entry name" value="AA_TRNA_LIGASE_I"/>
    <property type="match status" value="1"/>
</dbReference>
<dbReference type="SUPFAM" id="SSF52374">
    <property type="entry name" value="Nucleotidylyl transferase"/>
    <property type="match status" value="1"/>
</dbReference>
<dbReference type="Gene3D" id="6.10.20.10">
    <property type="entry name" value="Lysine tRNA ligase, stem contact fold domain"/>
    <property type="match status" value="1"/>
</dbReference>
<dbReference type="GO" id="GO:0006430">
    <property type="term" value="P:lysyl-tRNA aminoacylation"/>
    <property type="evidence" value="ECO:0007669"/>
    <property type="project" value="UniProtKB-UniRule"/>
</dbReference>
<gene>
    <name evidence="10" type="primary">lysS</name>
    <name evidence="12" type="ORF">FK530_04370</name>
</gene>
<dbReference type="PANTHER" id="PTHR37940">
    <property type="entry name" value="LYSINE--TRNA LIGASE"/>
    <property type="match status" value="1"/>
</dbReference>
<dbReference type="InterPro" id="IPR002904">
    <property type="entry name" value="Lys-tRNA-ligase"/>
</dbReference>
<feature type="short sequence motif" description="'KMSKS' region" evidence="10">
    <location>
        <begin position="345"/>
        <end position="349"/>
    </location>
</feature>
<protein>
    <recommendedName>
        <fullName evidence="10">Lysine--tRNA ligase</fullName>
        <ecNumber evidence="10">6.1.1.6</ecNumber>
    </recommendedName>
    <alternativeName>
        <fullName evidence="10">Lysyl-tRNA synthetase</fullName>
        <shortName evidence="10">LysRS</shortName>
    </alternativeName>
</protein>
<sequence>MDGVVPAPASPIRSDRSRAVGSPPVNAAPVTAPLDDWVSRLADEAVAFAERNGTPVKVASGISPSGPIHLGNLREVMVPHLVADELRRRGLQVEHIISWDDFDRFRKVPNVPGVDETWSQHIGKPLTRVPAPHGSDAENWAEHFRRELQSALEELGVEYRGISQTQMYTSGAYIDQVLHAMAQRGRIDSILERYRTLDRGDSAPTQGNAEETDADAADAASGAAEEADGSGDSGYYPYKPYCSVCGTDFTTVTAYDDESTDLTYVCRCGHTETVVLREHTDGKLVWKVDWPMRWAFEKITFEPSGVDHQSPGSSFAVGKDVAPIFGWKRPLGPMYAFVGIRGMAKMSSSKGGVPTAAVALRYLEPPLLRWLYGRKKPNQSFDVALDGELPRTYDEWDALVRKTAGDKAQPGDIAAYARAASVLDTASQQVRQLPLTPRPMPYKTLASVVDITTGDDEQTLRILAALEPDRPLEELSPLRPRLDRATAWVAEQMPAEERTVVRSEPDTELLRSLTDEQREGLRLLLEGSGVPAPSGLGRLEDDWSLAGITHQVYGVAKVQRGMGADQIVKGDKELAAAQRAFFVLLYRLLVGSDTGPRLPTLLLAVGADRVRSLVRPE</sequence>
<dbReference type="GO" id="GO:0004824">
    <property type="term" value="F:lysine-tRNA ligase activity"/>
    <property type="evidence" value="ECO:0007669"/>
    <property type="project" value="UniProtKB-UniRule"/>
</dbReference>
<dbReference type="InterPro" id="IPR020751">
    <property type="entry name" value="aa-tRNA-synth_I_codon-bd_sub2"/>
</dbReference>
<dbReference type="GO" id="GO:0005737">
    <property type="term" value="C:cytoplasm"/>
    <property type="evidence" value="ECO:0007669"/>
    <property type="project" value="UniProtKB-SubCell"/>
</dbReference>
<evidence type="ECO:0000256" key="8">
    <source>
        <dbReference type="ARBA" id="ARBA00023146"/>
    </source>
</evidence>
<dbReference type="EC" id="6.1.1.6" evidence="10"/>
<evidence type="ECO:0000313" key="13">
    <source>
        <dbReference type="Proteomes" id="UP000319375"/>
    </source>
</evidence>
<dbReference type="InterPro" id="IPR042078">
    <property type="entry name" value="Lys-tRNA-ligase_SC_fold"/>
</dbReference>
<evidence type="ECO:0000256" key="1">
    <source>
        <dbReference type="ARBA" id="ARBA00004496"/>
    </source>
</evidence>
<evidence type="ECO:0000256" key="2">
    <source>
        <dbReference type="ARBA" id="ARBA00005594"/>
    </source>
</evidence>
<keyword evidence="8 10" id="KW-0030">Aminoacyl-tRNA synthetase</keyword>
<comment type="caution">
    <text evidence="10">Lacks conserved residue(s) required for the propagation of feature annotation.</text>
</comment>
<reference evidence="12 13" key="1">
    <citation type="submission" date="2019-06" db="EMBL/GenBank/DDBJ databases">
        <title>Tsukamurella conjunctivitidis sp. nov., Tsukamurella assacharolytica sp. nov. and Tsukamurella sputae sp. nov. isolated from patients with conjunctivitis, bacteraemia (lymphoma) and respiratory infection (sputum) in Hong Kong.</title>
        <authorList>
            <person name="Teng J.L.L."/>
            <person name="Lee H.H."/>
            <person name="Fong J.Y.H."/>
            <person name="Fok K.M.N."/>
            <person name="Lau S.K.P."/>
            <person name="Woo P.C.Y."/>
        </authorList>
    </citation>
    <scope>NUCLEOTIDE SEQUENCE [LARGE SCALE GENOMIC DNA]</scope>
    <source>
        <strain evidence="12 13">HKU72</strain>
    </source>
</reference>
<dbReference type="PANTHER" id="PTHR37940:SF1">
    <property type="entry name" value="LYSINE--TRNA LIGASE"/>
    <property type="match status" value="1"/>
</dbReference>
<dbReference type="InterPro" id="IPR001412">
    <property type="entry name" value="aa-tRNA-synth_I_CS"/>
</dbReference>
<keyword evidence="13" id="KW-1185">Reference proteome</keyword>
<dbReference type="InterPro" id="IPR008925">
    <property type="entry name" value="aa_tRNA-synth_I_cd-bd_sf"/>
</dbReference>
<dbReference type="GO" id="GO:0000049">
    <property type="term" value="F:tRNA binding"/>
    <property type="evidence" value="ECO:0007669"/>
    <property type="project" value="InterPro"/>
</dbReference>
<organism evidence="12 13">
    <name type="scientific">Tsukamurella conjunctivitidis</name>
    <dbReference type="NCBI Taxonomy" id="2592068"/>
    <lineage>
        <taxon>Bacteria</taxon>
        <taxon>Bacillati</taxon>
        <taxon>Actinomycetota</taxon>
        <taxon>Actinomycetes</taxon>
        <taxon>Mycobacteriales</taxon>
        <taxon>Tsukamurellaceae</taxon>
        <taxon>Tsukamurella</taxon>
    </lineage>
</organism>
<keyword evidence="7 10" id="KW-0648">Protein biosynthesis</keyword>
<dbReference type="InterPro" id="IPR014729">
    <property type="entry name" value="Rossmann-like_a/b/a_fold"/>
</dbReference>
<evidence type="ECO:0000256" key="10">
    <source>
        <dbReference type="HAMAP-Rule" id="MF_00177"/>
    </source>
</evidence>
<evidence type="ECO:0000256" key="6">
    <source>
        <dbReference type="ARBA" id="ARBA00022840"/>
    </source>
</evidence>
<dbReference type="Gene3D" id="1.10.10.350">
    <property type="match status" value="1"/>
</dbReference>
<keyword evidence="5 10" id="KW-0547">Nucleotide-binding</keyword>
<dbReference type="Proteomes" id="UP000319375">
    <property type="component" value="Unassembled WGS sequence"/>
</dbReference>